<gene>
    <name evidence="9" type="primary">aroB_1</name>
    <name evidence="9" type="ORF">DSCA_28520</name>
</gene>
<name>A0A5K7YH29_9BACT</name>
<dbReference type="Proteomes" id="UP000427906">
    <property type="component" value="Chromosome"/>
</dbReference>
<protein>
    <submittedName>
        <fullName evidence="9">3-dehydroquinate synthase</fullName>
    </submittedName>
</protein>
<dbReference type="GO" id="GO:0046872">
    <property type="term" value="F:metal ion binding"/>
    <property type="evidence" value="ECO:0007669"/>
    <property type="project" value="UniProtKB-KW"/>
</dbReference>
<sequence length="387" mass="44039">MFDYNPIIEFDRGKFIRIDVGLEPTFPLFFGRDIEDHFIDTLDRATRHRPVDRFFLLTDAFIFDLYGEPFFDKIQQTFPATDIHLLPRGETCKTFDVLQDVCDRLVAKGVSKRSLLIAFGGGSVGNITGLAAGLIFRGIRFVEVPTTITHQTDGMLSNKQAVNGKYGKNNFGIYHAPVFAWTDTRYTETEPLRFKRSGIIEGIKNGLIDQDACLPFLEHAIRKKGDYSSQQLTDLCFKLIRSKLEILKKDPTERRYGIILEYGHTFAHAIEWLAKGALTHGEAVSIGMKIAAELSLKLGYIDGDAVALHYRLIDDVLALRPRLPEHLNPANIFGTMYVDNKKIGSDVRYVLLQRIGQCRKENGDFLVHVDEKIVRRVIEEFFQNYVA</sequence>
<dbReference type="KEGG" id="dalk:DSCA_28520"/>
<dbReference type="Pfam" id="PF24621">
    <property type="entry name" value="DHQS_C"/>
    <property type="match status" value="1"/>
</dbReference>
<comment type="cofactor">
    <cofactor evidence="2">
        <name>Co(2+)</name>
        <dbReference type="ChEBI" id="CHEBI:48828"/>
    </cofactor>
</comment>
<accession>A0A5K7YH29</accession>
<dbReference type="EMBL" id="AP021874">
    <property type="protein sequence ID" value="BBO68922.1"/>
    <property type="molecule type" value="Genomic_DNA"/>
</dbReference>
<organism evidence="9 10">
    <name type="scientific">Desulfosarcina alkanivorans</name>
    <dbReference type="NCBI Taxonomy" id="571177"/>
    <lineage>
        <taxon>Bacteria</taxon>
        <taxon>Pseudomonadati</taxon>
        <taxon>Thermodesulfobacteriota</taxon>
        <taxon>Desulfobacteria</taxon>
        <taxon>Desulfobacterales</taxon>
        <taxon>Desulfosarcinaceae</taxon>
        <taxon>Desulfosarcina</taxon>
    </lineage>
</organism>
<evidence type="ECO:0000256" key="3">
    <source>
        <dbReference type="ARBA" id="ARBA00022723"/>
    </source>
</evidence>
<keyword evidence="10" id="KW-1185">Reference proteome</keyword>
<evidence type="ECO:0000256" key="5">
    <source>
        <dbReference type="ARBA" id="ARBA00023239"/>
    </source>
</evidence>
<dbReference type="OrthoDB" id="9806583at2"/>
<keyword evidence="3" id="KW-0479">Metal-binding</keyword>
<proteinExistence type="predicted"/>
<evidence type="ECO:0000313" key="9">
    <source>
        <dbReference type="EMBL" id="BBO68922.1"/>
    </source>
</evidence>
<dbReference type="PANTHER" id="PTHR43622">
    <property type="entry name" value="3-DEHYDROQUINATE SYNTHASE"/>
    <property type="match status" value="1"/>
</dbReference>
<evidence type="ECO:0000259" key="7">
    <source>
        <dbReference type="Pfam" id="PF01761"/>
    </source>
</evidence>
<evidence type="ECO:0000313" key="10">
    <source>
        <dbReference type="Proteomes" id="UP000427906"/>
    </source>
</evidence>
<comment type="cofactor">
    <cofactor evidence="1">
        <name>NAD(+)</name>
        <dbReference type="ChEBI" id="CHEBI:57540"/>
    </cofactor>
</comment>
<dbReference type="PANTHER" id="PTHR43622:SF1">
    <property type="entry name" value="3-DEHYDROQUINATE SYNTHASE"/>
    <property type="match status" value="1"/>
</dbReference>
<dbReference type="AlphaFoldDB" id="A0A5K7YH29"/>
<dbReference type="GO" id="GO:0003856">
    <property type="term" value="F:3-dehydroquinate synthase activity"/>
    <property type="evidence" value="ECO:0007669"/>
    <property type="project" value="TreeGrafter"/>
</dbReference>
<dbReference type="RefSeq" id="WP_155317016.1">
    <property type="nucleotide sequence ID" value="NZ_AP021874.1"/>
</dbReference>
<feature type="domain" description="3-dehydroquinate synthase C-terminal" evidence="8">
    <location>
        <begin position="198"/>
        <end position="341"/>
    </location>
</feature>
<dbReference type="InterPro" id="IPR056179">
    <property type="entry name" value="DHQS_C"/>
</dbReference>
<dbReference type="Pfam" id="PF01761">
    <property type="entry name" value="DHQ_synthase"/>
    <property type="match status" value="1"/>
</dbReference>
<dbReference type="InterPro" id="IPR030963">
    <property type="entry name" value="DHQ_synth_fam"/>
</dbReference>
<evidence type="ECO:0000256" key="6">
    <source>
        <dbReference type="ARBA" id="ARBA00023285"/>
    </source>
</evidence>
<reference evidence="9 10" key="1">
    <citation type="submission" date="2019-11" db="EMBL/GenBank/DDBJ databases">
        <title>Comparative genomics of hydrocarbon-degrading Desulfosarcina strains.</title>
        <authorList>
            <person name="Watanabe M."/>
            <person name="Kojima H."/>
            <person name="Fukui M."/>
        </authorList>
    </citation>
    <scope>NUCLEOTIDE SEQUENCE [LARGE SCALE GENOMIC DNA]</scope>
    <source>
        <strain evidence="9 10">PL12</strain>
    </source>
</reference>
<feature type="domain" description="3-dehydroquinate synthase N-terminal" evidence="7">
    <location>
        <begin position="85"/>
        <end position="193"/>
    </location>
</feature>
<evidence type="ECO:0000256" key="2">
    <source>
        <dbReference type="ARBA" id="ARBA00001941"/>
    </source>
</evidence>
<dbReference type="SUPFAM" id="SSF56796">
    <property type="entry name" value="Dehydroquinate synthase-like"/>
    <property type="match status" value="1"/>
</dbReference>
<dbReference type="PIRSF" id="PIRSF001455">
    <property type="entry name" value="DHQ_synth"/>
    <property type="match status" value="1"/>
</dbReference>
<dbReference type="InterPro" id="IPR030960">
    <property type="entry name" value="DHQS/DOIS_N"/>
</dbReference>
<dbReference type="Gene3D" id="3.40.50.1970">
    <property type="match status" value="1"/>
</dbReference>
<dbReference type="InterPro" id="IPR050071">
    <property type="entry name" value="Dehydroquinate_synthase"/>
</dbReference>
<keyword evidence="6" id="KW-0170">Cobalt</keyword>
<dbReference type="Gene3D" id="1.20.1090.10">
    <property type="entry name" value="Dehydroquinate synthase-like - alpha domain"/>
    <property type="match status" value="1"/>
</dbReference>
<evidence type="ECO:0000256" key="1">
    <source>
        <dbReference type="ARBA" id="ARBA00001911"/>
    </source>
</evidence>
<dbReference type="GO" id="GO:0009073">
    <property type="term" value="P:aromatic amino acid family biosynthetic process"/>
    <property type="evidence" value="ECO:0007669"/>
    <property type="project" value="InterPro"/>
</dbReference>
<evidence type="ECO:0000259" key="8">
    <source>
        <dbReference type="Pfam" id="PF24621"/>
    </source>
</evidence>
<evidence type="ECO:0000256" key="4">
    <source>
        <dbReference type="ARBA" id="ARBA00023027"/>
    </source>
</evidence>
<keyword evidence="4" id="KW-0520">NAD</keyword>
<keyword evidence="5" id="KW-0456">Lyase</keyword>